<evidence type="ECO:0000256" key="2">
    <source>
        <dbReference type="SAM" id="Phobius"/>
    </source>
</evidence>
<name>A0A2P6V3E7_9CHLO</name>
<feature type="transmembrane region" description="Helical" evidence="2">
    <location>
        <begin position="256"/>
        <end position="275"/>
    </location>
</feature>
<dbReference type="Pfam" id="PF12680">
    <property type="entry name" value="SnoaL_2"/>
    <property type="match status" value="1"/>
</dbReference>
<dbReference type="Gene3D" id="3.10.450.50">
    <property type="match status" value="1"/>
</dbReference>
<dbReference type="OrthoDB" id="201750at2759"/>
<evidence type="ECO:0000259" key="3">
    <source>
        <dbReference type="Pfam" id="PF12680"/>
    </source>
</evidence>
<sequence>MAALQRLTARAPAGLGPTAAAAAAPGGARPQQQQPLQRRRQRQQPGVALPVAQAARQRSHMLPRAQAAGRLLPWLFPKQQEEEAVVRTAGGAAPAAADTVRAYYDRYNARDIDGVLDLMAEDVYYHDMIYEDAFCGLPELTAYFKKVEALIPDDVRFVVEDLTEGDPRRCGVRWHVELTDDRGQSVEFPFSRGVSFYEVNDQGKIIYARDCVEPALKPGSSALGGIGVIAPLVRKLGPNANPAVLKTLPIASGLMWAFYAGYFLLVMLSTAAPGLPAWQTPPETLQTVLNESYNYFYINIGLAQLGLNPVPCIAEHPVSEALFNFVNAWSLMFWPVMVADPLGRRVPNKFPIWVGTQFLTNVFLPIYLALRLRPDPPAASADDASSGSGSAAAPAQAPPTALPSYAPIFGGVALAVGAVSVWWALEARPEAGDLAARWAYFSGLLASSRVDWAFGVDASLYAVWQAWLLGAAGAAPLYRFVPFFGMAAWLLRGSEQPDEPAA</sequence>
<evidence type="ECO:0000313" key="4">
    <source>
        <dbReference type="EMBL" id="PSC68605.1"/>
    </source>
</evidence>
<keyword evidence="2" id="KW-1133">Transmembrane helix</keyword>
<feature type="transmembrane region" description="Helical" evidence="2">
    <location>
        <begin position="466"/>
        <end position="491"/>
    </location>
</feature>
<feature type="compositionally biased region" description="Low complexity" evidence="1">
    <location>
        <begin position="8"/>
        <end position="36"/>
    </location>
</feature>
<feature type="domain" description="SnoaL-like" evidence="3">
    <location>
        <begin position="100"/>
        <end position="206"/>
    </location>
</feature>
<evidence type="ECO:0000256" key="1">
    <source>
        <dbReference type="SAM" id="MobiDB-lite"/>
    </source>
</evidence>
<dbReference type="PANTHER" id="PTHR36367">
    <property type="entry name" value="TRANSMEMBRANE PROTEIN"/>
    <property type="match status" value="1"/>
</dbReference>
<keyword evidence="2" id="KW-0472">Membrane</keyword>
<dbReference type="PANTHER" id="PTHR36367:SF2">
    <property type="entry name" value="TRANSMEMBRANE PROTEIN"/>
    <property type="match status" value="1"/>
</dbReference>
<organism evidence="4 5">
    <name type="scientific">Micractinium conductrix</name>
    <dbReference type="NCBI Taxonomy" id="554055"/>
    <lineage>
        <taxon>Eukaryota</taxon>
        <taxon>Viridiplantae</taxon>
        <taxon>Chlorophyta</taxon>
        <taxon>core chlorophytes</taxon>
        <taxon>Trebouxiophyceae</taxon>
        <taxon>Chlorellales</taxon>
        <taxon>Chlorellaceae</taxon>
        <taxon>Chlorella clade</taxon>
        <taxon>Micractinium</taxon>
    </lineage>
</organism>
<feature type="transmembrane region" description="Helical" evidence="2">
    <location>
        <begin position="405"/>
        <end position="425"/>
    </location>
</feature>
<keyword evidence="2" id="KW-0812">Transmembrane</keyword>
<dbReference type="InterPro" id="IPR032710">
    <property type="entry name" value="NTF2-like_dom_sf"/>
</dbReference>
<dbReference type="InterPro" id="IPR037401">
    <property type="entry name" value="SnoaL-like"/>
</dbReference>
<dbReference type="SUPFAM" id="SSF54427">
    <property type="entry name" value="NTF2-like"/>
    <property type="match status" value="1"/>
</dbReference>
<reference evidence="4 5" key="1">
    <citation type="journal article" date="2018" name="Plant J.">
        <title>Genome sequences of Chlorella sorokiniana UTEX 1602 and Micractinium conductrix SAG 241.80: implications to maltose excretion by a green alga.</title>
        <authorList>
            <person name="Arriola M.B."/>
            <person name="Velmurugan N."/>
            <person name="Zhang Y."/>
            <person name="Plunkett M.H."/>
            <person name="Hondzo H."/>
            <person name="Barney B.M."/>
        </authorList>
    </citation>
    <scope>NUCLEOTIDE SEQUENCE [LARGE SCALE GENOMIC DNA]</scope>
    <source>
        <strain evidence="4 5">SAG 241.80</strain>
    </source>
</reference>
<keyword evidence="5" id="KW-1185">Reference proteome</keyword>
<comment type="caution">
    <text evidence="4">The sequence shown here is derived from an EMBL/GenBank/DDBJ whole genome shotgun (WGS) entry which is preliminary data.</text>
</comment>
<proteinExistence type="predicted"/>
<dbReference type="Proteomes" id="UP000239649">
    <property type="component" value="Unassembled WGS sequence"/>
</dbReference>
<gene>
    <name evidence="4" type="ORF">C2E20_7824</name>
</gene>
<dbReference type="CDD" id="cd00531">
    <property type="entry name" value="NTF2_like"/>
    <property type="match status" value="1"/>
</dbReference>
<dbReference type="EMBL" id="LHPF02000035">
    <property type="protein sequence ID" value="PSC68605.1"/>
    <property type="molecule type" value="Genomic_DNA"/>
</dbReference>
<evidence type="ECO:0000313" key="5">
    <source>
        <dbReference type="Proteomes" id="UP000239649"/>
    </source>
</evidence>
<accession>A0A2P6V3E7</accession>
<protein>
    <submittedName>
        <fullName evidence="4">Polyketide cyclase</fullName>
    </submittedName>
</protein>
<feature type="region of interest" description="Disordered" evidence="1">
    <location>
        <begin position="1"/>
        <end position="49"/>
    </location>
</feature>
<dbReference type="AlphaFoldDB" id="A0A2P6V3E7"/>
<dbReference type="STRING" id="554055.A0A2P6V3E7"/>